<dbReference type="EMBL" id="UINC01004662">
    <property type="protein sequence ID" value="SVA15965.1"/>
    <property type="molecule type" value="Genomic_DNA"/>
</dbReference>
<keyword evidence="3" id="KW-0436">Ligase</keyword>
<dbReference type="GO" id="GO:0004821">
    <property type="term" value="F:histidine-tRNA ligase activity"/>
    <property type="evidence" value="ECO:0007669"/>
    <property type="project" value="UniProtKB-EC"/>
</dbReference>
<keyword evidence="6" id="KW-0648">Protein biosynthesis</keyword>
<dbReference type="CDD" id="cd00773">
    <property type="entry name" value="HisRS-like_core"/>
    <property type="match status" value="1"/>
</dbReference>
<evidence type="ECO:0000259" key="10">
    <source>
        <dbReference type="PROSITE" id="PS50862"/>
    </source>
</evidence>
<evidence type="ECO:0000256" key="5">
    <source>
        <dbReference type="ARBA" id="ARBA00022840"/>
    </source>
</evidence>
<gene>
    <name evidence="11" type="ORF">METZ01_LOCUS68819</name>
</gene>
<dbReference type="SUPFAM" id="SSF55681">
    <property type="entry name" value="Class II aaRS and biotin synthetases"/>
    <property type="match status" value="1"/>
</dbReference>
<name>A0A381TIM2_9ZZZZ</name>
<accession>A0A381TIM2</accession>
<comment type="catalytic activity">
    <reaction evidence="9">
        <text>tRNA(His) + L-histidine + ATP = L-histidyl-tRNA(His) + AMP + diphosphate + H(+)</text>
        <dbReference type="Rhea" id="RHEA:17313"/>
        <dbReference type="Rhea" id="RHEA-COMP:9665"/>
        <dbReference type="Rhea" id="RHEA-COMP:9689"/>
        <dbReference type="ChEBI" id="CHEBI:15378"/>
        <dbReference type="ChEBI" id="CHEBI:30616"/>
        <dbReference type="ChEBI" id="CHEBI:33019"/>
        <dbReference type="ChEBI" id="CHEBI:57595"/>
        <dbReference type="ChEBI" id="CHEBI:78442"/>
        <dbReference type="ChEBI" id="CHEBI:78527"/>
        <dbReference type="ChEBI" id="CHEBI:456215"/>
        <dbReference type="EC" id="6.1.1.21"/>
    </reaction>
</comment>
<keyword evidence="7" id="KW-0030">Aminoacyl-tRNA synthetase</keyword>
<evidence type="ECO:0000256" key="4">
    <source>
        <dbReference type="ARBA" id="ARBA00022741"/>
    </source>
</evidence>
<reference evidence="11" key="1">
    <citation type="submission" date="2018-05" db="EMBL/GenBank/DDBJ databases">
        <authorList>
            <person name="Lanie J.A."/>
            <person name="Ng W.-L."/>
            <person name="Kazmierczak K.M."/>
            <person name="Andrzejewski T.M."/>
            <person name="Davidsen T.M."/>
            <person name="Wayne K.J."/>
            <person name="Tettelin H."/>
            <person name="Glass J.I."/>
            <person name="Rusch D."/>
            <person name="Podicherti R."/>
            <person name="Tsui H.-C.T."/>
            <person name="Winkler M.E."/>
        </authorList>
    </citation>
    <scope>NUCLEOTIDE SEQUENCE</scope>
</reference>
<comment type="similarity">
    <text evidence="1">Belongs to the class-II aminoacyl-tRNA synthetase family.</text>
</comment>
<dbReference type="AlphaFoldDB" id="A0A381TIM2"/>
<sequence>MNNYGYKEIRTPAFERTELFSRGVGEETDIVSKEMYSWTDQGGEKLTLKPDLTAPVVRAFIQHNLREQSPINKLYYIDTLFRRERPQKGRYRQFHQFGIEAFGSENPEIDAEVIAVALAVLNNLGLEGLTLKLNSIGSPECRTLYRQAIRSYLKPYLNDLSEISQRRFDKNPLRILDTKIPHEIEILNDIPNVSDSWTPEDKAHFEELKSLLDAMDIQYSLAPRLVRGLDYYTRTTFEITSSALGAQDALCGGGRYDGLVKTLGGKATPGIGFAAGMERILLAMGNFDSNINNTQLYIVGLGDTVRPVVVKLAEDLRQNNIRTNFDSLRRSLKAQMREANKAGARYAILIGDQELESGEAELKDLSTGDQEKIALDKLVDHINSLPF</sequence>
<evidence type="ECO:0000313" key="11">
    <source>
        <dbReference type="EMBL" id="SVA15965.1"/>
    </source>
</evidence>
<keyword evidence="5" id="KW-0067">ATP-binding</keyword>
<evidence type="ECO:0000256" key="9">
    <source>
        <dbReference type="ARBA" id="ARBA00047639"/>
    </source>
</evidence>
<evidence type="ECO:0000256" key="6">
    <source>
        <dbReference type="ARBA" id="ARBA00022917"/>
    </source>
</evidence>
<evidence type="ECO:0000256" key="3">
    <source>
        <dbReference type="ARBA" id="ARBA00022598"/>
    </source>
</evidence>
<evidence type="ECO:0000256" key="1">
    <source>
        <dbReference type="ARBA" id="ARBA00008226"/>
    </source>
</evidence>
<dbReference type="InterPro" id="IPR041715">
    <property type="entry name" value="HisRS-like_core"/>
</dbReference>
<dbReference type="InterPro" id="IPR004154">
    <property type="entry name" value="Anticodon-bd"/>
</dbReference>
<dbReference type="SUPFAM" id="SSF52954">
    <property type="entry name" value="Class II aaRS ABD-related"/>
    <property type="match status" value="1"/>
</dbReference>
<dbReference type="Gene3D" id="3.40.50.800">
    <property type="entry name" value="Anticodon-binding domain"/>
    <property type="match status" value="1"/>
</dbReference>
<dbReference type="EC" id="6.1.1.21" evidence="2"/>
<dbReference type="HAMAP" id="MF_00127">
    <property type="entry name" value="His_tRNA_synth"/>
    <property type="match status" value="1"/>
</dbReference>
<organism evidence="11">
    <name type="scientific">marine metagenome</name>
    <dbReference type="NCBI Taxonomy" id="408172"/>
    <lineage>
        <taxon>unclassified sequences</taxon>
        <taxon>metagenomes</taxon>
        <taxon>ecological metagenomes</taxon>
    </lineage>
</organism>
<dbReference type="GO" id="GO:0006427">
    <property type="term" value="P:histidyl-tRNA aminoacylation"/>
    <property type="evidence" value="ECO:0007669"/>
    <property type="project" value="InterPro"/>
</dbReference>
<protein>
    <recommendedName>
        <fullName evidence="2">histidine--tRNA ligase</fullName>
        <ecNumber evidence="2">6.1.1.21</ecNumber>
    </recommendedName>
    <alternativeName>
        <fullName evidence="8">Histidyl-tRNA synthetase</fullName>
    </alternativeName>
</protein>
<feature type="domain" description="Aminoacyl-transfer RNA synthetases class-II family profile" evidence="10">
    <location>
        <begin position="1"/>
        <end position="307"/>
    </location>
</feature>
<dbReference type="PROSITE" id="PS50862">
    <property type="entry name" value="AA_TRNA_LIGASE_II"/>
    <property type="match status" value="1"/>
</dbReference>
<dbReference type="NCBIfam" id="TIGR00442">
    <property type="entry name" value="hisS"/>
    <property type="match status" value="1"/>
</dbReference>
<dbReference type="InterPro" id="IPR033656">
    <property type="entry name" value="HisRS_anticodon"/>
</dbReference>
<dbReference type="Pfam" id="PF13393">
    <property type="entry name" value="tRNA-synt_His"/>
    <property type="match status" value="1"/>
</dbReference>
<evidence type="ECO:0000256" key="2">
    <source>
        <dbReference type="ARBA" id="ARBA00012815"/>
    </source>
</evidence>
<dbReference type="InterPro" id="IPR045864">
    <property type="entry name" value="aa-tRNA-synth_II/BPL/LPL"/>
</dbReference>
<dbReference type="Gene3D" id="3.30.930.10">
    <property type="entry name" value="Bira Bifunctional Protein, Domain 2"/>
    <property type="match status" value="1"/>
</dbReference>
<dbReference type="GO" id="GO:0005524">
    <property type="term" value="F:ATP binding"/>
    <property type="evidence" value="ECO:0007669"/>
    <property type="project" value="UniProtKB-KW"/>
</dbReference>
<dbReference type="PANTHER" id="PTHR43707">
    <property type="entry name" value="HISTIDYL-TRNA SYNTHETASE"/>
    <property type="match status" value="1"/>
</dbReference>
<dbReference type="InterPro" id="IPR015807">
    <property type="entry name" value="His-tRNA-ligase"/>
</dbReference>
<dbReference type="GO" id="GO:0005737">
    <property type="term" value="C:cytoplasm"/>
    <property type="evidence" value="ECO:0007669"/>
    <property type="project" value="InterPro"/>
</dbReference>
<proteinExistence type="inferred from homology"/>
<evidence type="ECO:0000256" key="7">
    <source>
        <dbReference type="ARBA" id="ARBA00023146"/>
    </source>
</evidence>
<keyword evidence="4" id="KW-0547">Nucleotide-binding</keyword>
<dbReference type="InterPro" id="IPR006195">
    <property type="entry name" value="aa-tRNA-synth_II"/>
</dbReference>
<dbReference type="PIRSF" id="PIRSF001549">
    <property type="entry name" value="His-tRNA_synth"/>
    <property type="match status" value="1"/>
</dbReference>
<dbReference type="PANTHER" id="PTHR43707:SF1">
    <property type="entry name" value="HISTIDINE--TRNA LIGASE, MITOCHONDRIAL-RELATED"/>
    <property type="match status" value="1"/>
</dbReference>
<dbReference type="InterPro" id="IPR036621">
    <property type="entry name" value="Anticodon-bd_dom_sf"/>
</dbReference>
<dbReference type="InterPro" id="IPR004516">
    <property type="entry name" value="HisRS/HisZ"/>
</dbReference>
<dbReference type="Pfam" id="PF03129">
    <property type="entry name" value="HGTP_anticodon"/>
    <property type="match status" value="1"/>
</dbReference>
<dbReference type="CDD" id="cd00859">
    <property type="entry name" value="HisRS_anticodon"/>
    <property type="match status" value="1"/>
</dbReference>
<evidence type="ECO:0000256" key="8">
    <source>
        <dbReference type="ARBA" id="ARBA00030619"/>
    </source>
</evidence>